<dbReference type="InterPro" id="IPR051785">
    <property type="entry name" value="MMCE/EMCE_epimerase"/>
</dbReference>
<name>A0AAU9EK76_9BACT</name>
<dbReference type="GO" id="GO:0046491">
    <property type="term" value="P:L-methylmalonyl-CoA metabolic process"/>
    <property type="evidence" value="ECO:0007669"/>
    <property type="project" value="TreeGrafter"/>
</dbReference>
<evidence type="ECO:0000256" key="1">
    <source>
        <dbReference type="ARBA" id="ARBA00022723"/>
    </source>
</evidence>
<dbReference type="Pfam" id="PF13669">
    <property type="entry name" value="Glyoxalase_4"/>
    <property type="match status" value="1"/>
</dbReference>
<proteinExistence type="predicted"/>
<dbReference type="GO" id="GO:0046872">
    <property type="term" value="F:metal ion binding"/>
    <property type="evidence" value="ECO:0007669"/>
    <property type="project" value="UniProtKB-KW"/>
</dbReference>
<dbReference type="CDD" id="cd07249">
    <property type="entry name" value="MMCE"/>
    <property type="match status" value="1"/>
</dbReference>
<keyword evidence="1" id="KW-0479">Metal-binding</keyword>
<reference evidence="3" key="1">
    <citation type="journal article" date="2023" name="Arch. Microbiol.">
        <title>Desulfoferula mesophilus gen. nov. sp. nov., a mesophilic sulfate-reducing bacterium isolated from a brackish lake sediment.</title>
        <authorList>
            <person name="Watanabe T."/>
            <person name="Yabe T."/>
            <person name="Tsuji J.M."/>
            <person name="Fukui M."/>
        </authorList>
    </citation>
    <scope>NUCLEOTIDE SEQUENCE [LARGE SCALE GENOMIC DNA]</scope>
    <source>
        <strain evidence="3">12FAK</strain>
    </source>
</reference>
<evidence type="ECO:0000313" key="3">
    <source>
        <dbReference type="Proteomes" id="UP001366166"/>
    </source>
</evidence>
<dbReference type="KEGG" id="dmp:FAK_34510"/>
<dbReference type="EMBL" id="AP028679">
    <property type="protein sequence ID" value="BEQ16385.1"/>
    <property type="molecule type" value="Genomic_DNA"/>
</dbReference>
<dbReference type="NCBIfam" id="TIGR03081">
    <property type="entry name" value="metmalonyl_epim"/>
    <property type="match status" value="1"/>
</dbReference>
<dbReference type="PANTHER" id="PTHR43048">
    <property type="entry name" value="METHYLMALONYL-COA EPIMERASE"/>
    <property type="match status" value="1"/>
</dbReference>
<dbReference type="InterPro" id="IPR029068">
    <property type="entry name" value="Glyas_Bleomycin-R_OHBP_Dase"/>
</dbReference>
<dbReference type="RefSeq" id="WP_338602138.1">
    <property type="nucleotide sequence ID" value="NZ_AP028679.1"/>
</dbReference>
<dbReference type="GO" id="GO:0004493">
    <property type="term" value="F:methylmalonyl-CoA epimerase activity"/>
    <property type="evidence" value="ECO:0007669"/>
    <property type="project" value="TreeGrafter"/>
</dbReference>
<dbReference type="Proteomes" id="UP001366166">
    <property type="component" value="Chromosome"/>
</dbReference>
<keyword evidence="3" id="KW-1185">Reference proteome</keyword>
<dbReference type="PANTHER" id="PTHR43048:SF3">
    <property type="entry name" value="METHYLMALONYL-COA EPIMERASE, MITOCHONDRIAL"/>
    <property type="match status" value="1"/>
</dbReference>
<dbReference type="AlphaFoldDB" id="A0AAU9EK76"/>
<sequence length="136" mass="14875">MKVKRLAHIGVAVKDVDEVQKVYTEMLPLELTSTDAVGELRTGFLPVGETNIELVMSTTPEGVMSKYIDKKGEGIHHLAFEVDDVDQAVAELKAKGVPLTSDEARPGAHGSRVVFLHPKATHGVLIELVEYPQDHH</sequence>
<accession>A0AAU9EK76</accession>
<organism evidence="2 3">
    <name type="scientific">Desulfoferula mesophila</name>
    <dbReference type="NCBI Taxonomy" id="3058419"/>
    <lineage>
        <taxon>Bacteria</taxon>
        <taxon>Pseudomonadati</taxon>
        <taxon>Thermodesulfobacteriota</taxon>
        <taxon>Desulfarculia</taxon>
        <taxon>Desulfarculales</taxon>
        <taxon>Desulfarculaceae</taxon>
        <taxon>Desulfoferula</taxon>
    </lineage>
</organism>
<protein>
    <submittedName>
        <fullName evidence="2">Methylmalonyl-CoA epimerase</fullName>
    </submittedName>
</protein>
<dbReference type="InterPro" id="IPR017515">
    <property type="entry name" value="MeMalonyl-CoA_epimerase"/>
</dbReference>
<dbReference type="Gene3D" id="3.10.180.10">
    <property type="entry name" value="2,3-Dihydroxybiphenyl 1,2-Dioxygenase, domain 1"/>
    <property type="match status" value="1"/>
</dbReference>
<gene>
    <name evidence="2" type="ORF">FAK_34510</name>
</gene>
<evidence type="ECO:0000313" key="2">
    <source>
        <dbReference type="EMBL" id="BEQ16385.1"/>
    </source>
</evidence>
<dbReference type="SUPFAM" id="SSF54593">
    <property type="entry name" value="Glyoxalase/Bleomycin resistance protein/Dihydroxybiphenyl dioxygenase"/>
    <property type="match status" value="1"/>
</dbReference>